<sequence length="291" mass="32736">GDHRRPDPWHRHGAVRPAQGRTEEHPEDRLPDRDGAVLSAPDLRRGHHERQADRGRQHGHDVGVANLDLVGLLPAGVGQPQPQPRPEPPARGPGDDPVGPVRCSQRLHPEQVEVPRLGRPVHGHALRHVHPLPGDPDPAHPLPAGGGALQLRRRSGHRPRRLWSADHHADLPKLLHGDPRRTDRGRPRRRRRSPRDLLPDHAPVVGPGLCRRRHLPVHQHLERVPVRADDHHQPRRAADHRRAEQPVRVVLRRLERGHGRLRPRRPADCADLHPARALLHPRDAGGFHEGV</sequence>
<accession>A0A6J4UAZ7</accession>
<feature type="region of interest" description="Disordered" evidence="1">
    <location>
        <begin position="1"/>
        <end position="110"/>
    </location>
</feature>
<feature type="non-terminal residue" evidence="2">
    <location>
        <position position="291"/>
    </location>
</feature>
<feature type="compositionally biased region" description="Basic and acidic residues" evidence="1">
    <location>
        <begin position="21"/>
        <end position="35"/>
    </location>
</feature>
<evidence type="ECO:0000256" key="1">
    <source>
        <dbReference type="SAM" id="MobiDB-lite"/>
    </source>
</evidence>
<protein>
    <submittedName>
        <fullName evidence="2">Predicted beta-glucoside-regulated ABC transport system, permease component 2, COG0395</fullName>
    </submittedName>
</protein>
<feature type="compositionally biased region" description="Pro residues" evidence="1">
    <location>
        <begin position="81"/>
        <end position="91"/>
    </location>
</feature>
<dbReference type="EMBL" id="CADCWK010000015">
    <property type="protein sequence ID" value="CAA9542864.1"/>
    <property type="molecule type" value="Genomic_DNA"/>
</dbReference>
<feature type="compositionally biased region" description="Basic and acidic residues" evidence="1">
    <location>
        <begin position="163"/>
        <end position="185"/>
    </location>
</feature>
<feature type="compositionally biased region" description="Low complexity" evidence="1">
    <location>
        <begin position="71"/>
        <end position="80"/>
    </location>
</feature>
<name>A0A6J4UAZ7_9BACT</name>
<feature type="compositionally biased region" description="Basic and acidic residues" evidence="1">
    <location>
        <begin position="49"/>
        <end position="61"/>
    </location>
</feature>
<feature type="compositionally biased region" description="Basic residues" evidence="1">
    <location>
        <begin position="151"/>
        <end position="161"/>
    </location>
</feature>
<gene>
    <name evidence="2" type="ORF">AVDCRST_MAG33-184</name>
</gene>
<feature type="region of interest" description="Disordered" evidence="1">
    <location>
        <begin position="128"/>
        <end position="209"/>
    </location>
</feature>
<evidence type="ECO:0000313" key="2">
    <source>
        <dbReference type="EMBL" id="CAA9542864.1"/>
    </source>
</evidence>
<feature type="non-terminal residue" evidence="2">
    <location>
        <position position="1"/>
    </location>
</feature>
<reference evidence="2" key="1">
    <citation type="submission" date="2020-02" db="EMBL/GenBank/DDBJ databases">
        <authorList>
            <person name="Meier V. D."/>
        </authorList>
    </citation>
    <scope>NUCLEOTIDE SEQUENCE</scope>
    <source>
        <strain evidence="2">AVDCRST_MAG33</strain>
    </source>
</reference>
<dbReference type="AlphaFoldDB" id="A0A6J4UAZ7"/>
<proteinExistence type="predicted"/>
<feature type="compositionally biased region" description="Basic and acidic residues" evidence="1">
    <location>
        <begin position="1"/>
        <end position="10"/>
    </location>
</feature>
<organism evidence="2">
    <name type="scientific">uncultured Thermomicrobiales bacterium</name>
    <dbReference type="NCBI Taxonomy" id="1645740"/>
    <lineage>
        <taxon>Bacteria</taxon>
        <taxon>Pseudomonadati</taxon>
        <taxon>Thermomicrobiota</taxon>
        <taxon>Thermomicrobia</taxon>
        <taxon>Thermomicrobiales</taxon>
        <taxon>environmental samples</taxon>
    </lineage>
</organism>